<dbReference type="InterPro" id="IPR004090">
    <property type="entry name" value="Chemotax_Me-accpt_rcpt"/>
</dbReference>
<keyword evidence="6" id="KW-0812">Transmembrane</keyword>
<dbReference type="CDD" id="cd11386">
    <property type="entry name" value="MCP_signal"/>
    <property type="match status" value="1"/>
</dbReference>
<feature type="transmembrane region" description="Helical" evidence="6">
    <location>
        <begin position="21"/>
        <end position="40"/>
    </location>
</feature>
<evidence type="ECO:0000259" key="7">
    <source>
        <dbReference type="PROSITE" id="PS50111"/>
    </source>
</evidence>
<sequence>MKEVPFRWIDRFNIHLTLQEKFLLMFAFPMLALVAILLIVSSNVEQHLQEVHQQEAQLLSQVIKAEPEELRALLSNAGYTLRGNSVSSQHHNTSIFGLFSGLQYASIAGILFVAGLLFYYVMTFIGGAMYQIHNALDMLAKGDLTHRLNYFPVRDEFSSIAIIIDKVAEREHQLVSETTASNAMVKDLCDQLNQTSEQCNSVSVQQQDRVDSLASAIEQMVVTIRNVAANANDTAEQTGQANQATSEGQQKVELTVEAIDQLMADVQRAEQAVTQLEKRTQDIGAVVTTINSISEQTNLLALNAAIEAARAGEQGRGFAVVADEVRSLAGRAQQATVEIQSMIEELQSTSLGLSSTVKESVQRGETSKEMMGGVHQTIADIHQRTDTVSAKISEIATASEQQGVVATGISEDTHQLRDQTVLITELVQGSDQAIKSLLQRVEVLEQLTKDLIINS</sequence>
<comment type="subcellular location">
    <subcellularLocation>
        <location evidence="1">Membrane</location>
    </subcellularLocation>
</comment>
<accession>A0ABU7G2N1</accession>
<protein>
    <submittedName>
        <fullName evidence="9">Methyl-accepting chemotaxis protein</fullName>
    </submittedName>
</protein>
<feature type="transmembrane region" description="Helical" evidence="6">
    <location>
        <begin position="102"/>
        <end position="122"/>
    </location>
</feature>
<evidence type="ECO:0000256" key="1">
    <source>
        <dbReference type="ARBA" id="ARBA00004370"/>
    </source>
</evidence>
<dbReference type="Pfam" id="PF00015">
    <property type="entry name" value="MCPsignal"/>
    <property type="match status" value="1"/>
</dbReference>
<keyword evidence="5" id="KW-0175">Coiled coil</keyword>
<dbReference type="InterPro" id="IPR003660">
    <property type="entry name" value="HAMP_dom"/>
</dbReference>
<dbReference type="PROSITE" id="PS50885">
    <property type="entry name" value="HAMP"/>
    <property type="match status" value="1"/>
</dbReference>
<dbReference type="EMBL" id="JAYDYW010000005">
    <property type="protein sequence ID" value="MEE1673419.1"/>
    <property type="molecule type" value="Genomic_DNA"/>
</dbReference>
<dbReference type="PRINTS" id="PR00260">
    <property type="entry name" value="CHEMTRNSDUCR"/>
</dbReference>
<dbReference type="PANTHER" id="PTHR32089:SF65">
    <property type="entry name" value="CHEMOTAXIS SIGNAL TRANSDUCTION SYSTEM METHYL ACCEPTING SENSORY TRANSDUCER"/>
    <property type="match status" value="1"/>
</dbReference>
<evidence type="ECO:0000256" key="4">
    <source>
        <dbReference type="PROSITE-ProRule" id="PRU00284"/>
    </source>
</evidence>
<feature type="domain" description="HAMP" evidence="8">
    <location>
        <begin position="123"/>
        <end position="176"/>
    </location>
</feature>
<organism evidence="9 10">
    <name type="scientific">Agarivorans aestuarii</name>
    <dbReference type="NCBI Taxonomy" id="1563703"/>
    <lineage>
        <taxon>Bacteria</taxon>
        <taxon>Pseudomonadati</taxon>
        <taxon>Pseudomonadota</taxon>
        <taxon>Gammaproteobacteria</taxon>
        <taxon>Alteromonadales</taxon>
        <taxon>Alteromonadaceae</taxon>
        <taxon>Agarivorans</taxon>
    </lineage>
</organism>
<evidence type="ECO:0000313" key="10">
    <source>
        <dbReference type="Proteomes" id="UP001310248"/>
    </source>
</evidence>
<evidence type="ECO:0000313" key="9">
    <source>
        <dbReference type="EMBL" id="MEE1673419.1"/>
    </source>
</evidence>
<feature type="domain" description="Methyl-accepting transducer" evidence="7">
    <location>
        <begin position="181"/>
        <end position="417"/>
    </location>
</feature>
<evidence type="ECO:0000256" key="5">
    <source>
        <dbReference type="SAM" id="Coils"/>
    </source>
</evidence>
<dbReference type="PROSITE" id="PS50111">
    <property type="entry name" value="CHEMOTAXIS_TRANSDUC_2"/>
    <property type="match status" value="1"/>
</dbReference>
<keyword evidence="6" id="KW-1133">Transmembrane helix</keyword>
<evidence type="ECO:0000259" key="8">
    <source>
        <dbReference type="PROSITE" id="PS50885"/>
    </source>
</evidence>
<comment type="similarity">
    <text evidence="3">Belongs to the methyl-accepting chemotaxis (MCP) protein family.</text>
</comment>
<proteinExistence type="inferred from homology"/>
<comment type="caution">
    <text evidence="9">The sequence shown here is derived from an EMBL/GenBank/DDBJ whole genome shotgun (WGS) entry which is preliminary data.</text>
</comment>
<keyword evidence="10" id="KW-1185">Reference proteome</keyword>
<reference evidence="10" key="1">
    <citation type="submission" date="2023-07" db="EMBL/GenBank/DDBJ databases">
        <title>Draft genome sequence of Agarivorans aestuarii strain ZMCS4, a CAZymes producing bacteria isolated from the marine brown algae Clodostephus spongiosus.</title>
        <authorList>
            <person name="Lorente B."/>
            <person name="Cabral C."/>
            <person name="Frias J."/>
            <person name="Faria J."/>
            <person name="Toubarro D."/>
        </authorList>
    </citation>
    <scope>NUCLEOTIDE SEQUENCE [LARGE SCALE GENOMIC DNA]</scope>
    <source>
        <strain evidence="10">ZMCS4</strain>
    </source>
</reference>
<dbReference type="InterPro" id="IPR004089">
    <property type="entry name" value="MCPsignal_dom"/>
</dbReference>
<dbReference type="RefSeq" id="WP_329774726.1">
    <property type="nucleotide sequence ID" value="NZ_JAYDYW010000005.1"/>
</dbReference>
<dbReference type="SUPFAM" id="SSF58104">
    <property type="entry name" value="Methyl-accepting chemotaxis protein (MCP) signaling domain"/>
    <property type="match status" value="1"/>
</dbReference>
<dbReference type="SMART" id="SM00283">
    <property type="entry name" value="MA"/>
    <property type="match status" value="1"/>
</dbReference>
<dbReference type="Gene3D" id="1.10.287.950">
    <property type="entry name" value="Methyl-accepting chemotaxis protein"/>
    <property type="match status" value="1"/>
</dbReference>
<evidence type="ECO:0000256" key="3">
    <source>
        <dbReference type="ARBA" id="ARBA00029447"/>
    </source>
</evidence>
<evidence type="ECO:0000256" key="2">
    <source>
        <dbReference type="ARBA" id="ARBA00023224"/>
    </source>
</evidence>
<dbReference type="Proteomes" id="UP001310248">
    <property type="component" value="Unassembled WGS sequence"/>
</dbReference>
<feature type="coiled-coil region" evidence="5">
    <location>
        <begin position="252"/>
        <end position="279"/>
    </location>
</feature>
<evidence type="ECO:0000256" key="6">
    <source>
        <dbReference type="SAM" id="Phobius"/>
    </source>
</evidence>
<name>A0ABU7G2N1_9ALTE</name>
<gene>
    <name evidence="9" type="ORF">SNR37_002842</name>
</gene>
<keyword evidence="6" id="KW-0472">Membrane</keyword>
<dbReference type="PANTHER" id="PTHR32089">
    <property type="entry name" value="METHYL-ACCEPTING CHEMOTAXIS PROTEIN MCPB"/>
    <property type="match status" value="1"/>
</dbReference>
<keyword evidence="2 4" id="KW-0807">Transducer</keyword>